<dbReference type="Pfam" id="PF01255">
    <property type="entry name" value="Prenyltransf"/>
    <property type="match status" value="1"/>
</dbReference>
<feature type="active site" description="Proton acceptor" evidence="2">
    <location>
        <position position="70"/>
    </location>
</feature>
<dbReference type="GO" id="GO:0016094">
    <property type="term" value="P:polyprenol biosynthetic process"/>
    <property type="evidence" value="ECO:0007669"/>
    <property type="project" value="TreeGrafter"/>
</dbReference>
<feature type="binding site" evidence="2">
    <location>
        <begin position="67"/>
        <end position="69"/>
    </location>
    <ligand>
        <name>substrate</name>
    </ligand>
</feature>
<dbReference type="Proteomes" id="UP000256388">
    <property type="component" value="Unassembled WGS sequence"/>
</dbReference>
<dbReference type="InterPro" id="IPR018520">
    <property type="entry name" value="UPP_synth-like_CS"/>
</dbReference>
<feature type="binding site" evidence="2">
    <location>
        <position position="35"/>
    </location>
    <ligand>
        <name>substrate</name>
    </ligand>
</feature>
<feature type="binding site" evidence="2">
    <location>
        <position position="39"/>
    </location>
    <ligand>
        <name>substrate</name>
    </ligand>
</feature>
<accession>A0A347ZNF5</accession>
<dbReference type="NCBIfam" id="TIGR00055">
    <property type="entry name" value="uppS"/>
    <property type="match status" value="1"/>
</dbReference>
<comment type="subunit">
    <text evidence="2">Homodimer.</text>
</comment>
<feature type="active site" evidence="2">
    <location>
        <position position="22"/>
    </location>
</feature>
<protein>
    <recommendedName>
        <fullName evidence="2">Isoprenyl transferase</fullName>
        <ecNumber evidence="2">2.5.1.-</ecNumber>
    </recommendedName>
</protein>
<dbReference type="CDD" id="cd00475">
    <property type="entry name" value="Cis_IPPS"/>
    <property type="match status" value="1"/>
</dbReference>
<feature type="binding site" evidence="2">
    <location>
        <begin position="23"/>
        <end position="26"/>
    </location>
    <ligand>
        <name>substrate</name>
    </ligand>
</feature>
<dbReference type="AlphaFoldDB" id="A0A347ZNF5"/>
<keyword evidence="2" id="KW-0460">Magnesium</keyword>
<evidence type="ECO:0000313" key="3">
    <source>
        <dbReference type="EMBL" id="REG08438.1"/>
    </source>
</evidence>
<evidence type="ECO:0000313" key="4">
    <source>
        <dbReference type="Proteomes" id="UP000256388"/>
    </source>
</evidence>
<organism evidence="3 4">
    <name type="scientific">Pelolinea submarina</name>
    <dbReference type="NCBI Taxonomy" id="913107"/>
    <lineage>
        <taxon>Bacteria</taxon>
        <taxon>Bacillati</taxon>
        <taxon>Chloroflexota</taxon>
        <taxon>Anaerolineae</taxon>
        <taxon>Anaerolineales</taxon>
        <taxon>Anaerolineaceae</taxon>
        <taxon>Pelolinea</taxon>
    </lineage>
</organism>
<comment type="cofactor">
    <cofactor evidence="2">
        <name>Mg(2+)</name>
        <dbReference type="ChEBI" id="CHEBI:18420"/>
    </cofactor>
    <text evidence="2">Binds 2 magnesium ions per subunit.</text>
</comment>
<feature type="binding site" evidence="2">
    <location>
        <position position="27"/>
    </location>
    <ligand>
        <name>substrate</name>
    </ligand>
</feature>
<comment type="similarity">
    <text evidence="2">Belongs to the UPP synthase family.</text>
</comment>
<feature type="binding site" evidence="2">
    <location>
        <position position="71"/>
    </location>
    <ligand>
        <name>substrate</name>
    </ligand>
</feature>
<dbReference type="InterPro" id="IPR036424">
    <property type="entry name" value="UPP_synth-like_sf"/>
</dbReference>
<gene>
    <name evidence="3" type="ORF">DFR64_1805</name>
</gene>
<feature type="binding site" evidence="2">
    <location>
        <position position="205"/>
    </location>
    <ligand>
        <name>Mg(2+)</name>
        <dbReference type="ChEBI" id="CHEBI:18420"/>
    </ligand>
</feature>
<evidence type="ECO:0000256" key="2">
    <source>
        <dbReference type="HAMAP-Rule" id="MF_01139"/>
    </source>
</evidence>
<dbReference type="GO" id="GO:0030145">
    <property type="term" value="F:manganese ion binding"/>
    <property type="evidence" value="ECO:0007669"/>
    <property type="project" value="TreeGrafter"/>
</dbReference>
<comment type="caution">
    <text evidence="3">The sequence shown here is derived from an EMBL/GenBank/DDBJ whole genome shotgun (WGS) entry which is preliminary data.</text>
</comment>
<dbReference type="InterPro" id="IPR001441">
    <property type="entry name" value="UPP_synth-like"/>
</dbReference>
<evidence type="ECO:0000256" key="1">
    <source>
        <dbReference type="ARBA" id="ARBA00022679"/>
    </source>
</evidence>
<comment type="function">
    <text evidence="2">Catalyzes the condensation of isopentenyl diphosphate (IPP) with allylic pyrophosphates generating different type of terpenoids.</text>
</comment>
<dbReference type="SUPFAM" id="SSF64005">
    <property type="entry name" value="Undecaprenyl diphosphate synthase"/>
    <property type="match status" value="1"/>
</dbReference>
<dbReference type="PROSITE" id="PS01066">
    <property type="entry name" value="UPP_SYNTHASE"/>
    <property type="match status" value="1"/>
</dbReference>
<dbReference type="EC" id="2.5.1.-" evidence="2"/>
<sequence>MAETNKETEQGKSPRHIAIIMDGNGRWAKARYLPRMAGHRAGTENIRRVVHACIDFKVEYLTIYAFSTENWKRPKDEVDGLLQLLGEMLDREVVQLHKDGVCIRHIGRLEHLNDILKRKIADAVELTKNNTTLFLNIAWNYGGRDEIVYACQNLLRDGIAPEAMTEELFSQYLYTKGTPDPDLMIRTSGEFRTSNFLIWQSAYSEWYISDVYWPDFDKESLRQAIESFTKRERRYGGRNSEDAKQQYAG</sequence>
<keyword evidence="1 2" id="KW-0808">Transferase</keyword>
<dbReference type="GO" id="GO:0008834">
    <property type="term" value="F:ditrans,polycis-undecaprenyl-diphosphate synthase [(2E,6E)-farnesyl-diphosphate specific] activity"/>
    <property type="evidence" value="ECO:0007669"/>
    <property type="project" value="TreeGrafter"/>
</dbReference>
<dbReference type="PANTHER" id="PTHR10291">
    <property type="entry name" value="DEHYDRODOLICHYL DIPHOSPHATE SYNTHASE FAMILY MEMBER"/>
    <property type="match status" value="1"/>
</dbReference>
<dbReference type="GO" id="GO:0000287">
    <property type="term" value="F:magnesium ion binding"/>
    <property type="evidence" value="ECO:0007669"/>
    <property type="project" value="UniProtKB-UniRule"/>
</dbReference>
<feature type="binding site" evidence="2">
    <location>
        <position position="73"/>
    </location>
    <ligand>
        <name>substrate</name>
    </ligand>
</feature>
<name>A0A347ZNF5_9CHLR</name>
<feature type="binding site" evidence="2">
    <location>
        <begin position="192"/>
        <end position="194"/>
    </location>
    <ligand>
        <name>substrate</name>
    </ligand>
</feature>
<dbReference type="NCBIfam" id="NF011405">
    <property type="entry name" value="PRK14830.1"/>
    <property type="match status" value="1"/>
</dbReference>
<keyword evidence="4" id="KW-1185">Reference proteome</keyword>
<dbReference type="OrthoDB" id="4191603at2"/>
<dbReference type="PANTHER" id="PTHR10291:SF0">
    <property type="entry name" value="DEHYDRODOLICHYL DIPHOSPHATE SYNTHASE 2"/>
    <property type="match status" value="1"/>
</dbReference>
<dbReference type="Gene3D" id="3.40.1180.10">
    <property type="entry name" value="Decaprenyl diphosphate synthase-like"/>
    <property type="match status" value="1"/>
</dbReference>
<dbReference type="EMBL" id="QUMS01000002">
    <property type="protein sequence ID" value="REG08438.1"/>
    <property type="molecule type" value="Genomic_DNA"/>
</dbReference>
<reference evidence="3 4" key="1">
    <citation type="submission" date="2018-08" db="EMBL/GenBank/DDBJ databases">
        <title>Genomic Encyclopedia of Type Strains, Phase IV (KMG-IV): sequencing the most valuable type-strain genomes for metagenomic binning, comparative biology and taxonomic classification.</title>
        <authorList>
            <person name="Goeker M."/>
        </authorList>
    </citation>
    <scope>NUCLEOTIDE SEQUENCE [LARGE SCALE GENOMIC DNA]</scope>
    <source>
        <strain evidence="3 4">DSM 23923</strain>
    </source>
</reference>
<feature type="binding site" evidence="2">
    <location>
        <position position="186"/>
    </location>
    <ligand>
        <name>substrate</name>
    </ligand>
</feature>
<keyword evidence="2" id="KW-0479">Metal-binding</keyword>
<dbReference type="RefSeq" id="WP_116225093.1">
    <property type="nucleotide sequence ID" value="NZ_AP018437.1"/>
</dbReference>
<proteinExistence type="inferred from homology"/>
<dbReference type="GO" id="GO:0005829">
    <property type="term" value="C:cytosol"/>
    <property type="evidence" value="ECO:0007669"/>
    <property type="project" value="TreeGrafter"/>
</dbReference>
<feature type="binding site" evidence="2">
    <location>
        <position position="22"/>
    </location>
    <ligand>
        <name>Mg(2+)</name>
        <dbReference type="ChEBI" id="CHEBI:18420"/>
    </ligand>
</feature>
<dbReference type="FunFam" id="3.40.1180.10:FF:000001">
    <property type="entry name" value="(2E,6E)-farnesyl-diphosphate-specific ditrans,polycis-undecaprenyl-diphosphate synthase"/>
    <property type="match status" value="1"/>
</dbReference>
<dbReference type="HAMAP" id="MF_01139">
    <property type="entry name" value="ISPT"/>
    <property type="match status" value="1"/>
</dbReference>